<name>A0A370TR51_9HELO</name>
<protein>
    <recommendedName>
        <fullName evidence="3">HMA domain-containing protein</fullName>
    </recommendedName>
</protein>
<dbReference type="InterPro" id="IPR036163">
    <property type="entry name" value="HMA_dom_sf"/>
</dbReference>
<dbReference type="GeneID" id="43598279"/>
<feature type="compositionally biased region" description="Pro residues" evidence="2">
    <location>
        <begin position="714"/>
        <end position="724"/>
    </location>
</feature>
<feature type="region of interest" description="Disordered" evidence="2">
    <location>
        <begin position="172"/>
        <end position="196"/>
    </location>
</feature>
<comment type="caution">
    <text evidence="4">The sequence shown here is derived from an EMBL/GenBank/DDBJ whole genome shotgun (WGS) entry which is preliminary data.</text>
</comment>
<evidence type="ECO:0000256" key="1">
    <source>
        <dbReference type="ARBA" id="ARBA00022723"/>
    </source>
</evidence>
<dbReference type="PANTHER" id="PTHR22684">
    <property type="entry name" value="NULP1-RELATED"/>
    <property type="match status" value="1"/>
</dbReference>
<reference evidence="4 5" key="1">
    <citation type="journal article" date="2018" name="IMA Fungus">
        <title>IMA Genome-F 9: Draft genome sequence of Annulohypoxylon stygium, Aspergillus mulundensis, Berkeleyomyces basicola (syn. Thielaviopsis basicola), Ceratocystis smalleyi, two Cercospora beticola strains, Coleophoma cylindrospora, Fusarium fracticaudum, Phialophora cf. hyalina, and Morchella septimelata.</title>
        <authorList>
            <person name="Wingfield B.D."/>
            <person name="Bills G.F."/>
            <person name="Dong Y."/>
            <person name="Huang W."/>
            <person name="Nel W.J."/>
            <person name="Swalarsk-Parry B.S."/>
            <person name="Vaghefi N."/>
            <person name="Wilken P.M."/>
            <person name="An Z."/>
            <person name="de Beer Z.W."/>
            <person name="De Vos L."/>
            <person name="Chen L."/>
            <person name="Duong T.A."/>
            <person name="Gao Y."/>
            <person name="Hammerbacher A."/>
            <person name="Kikkert J.R."/>
            <person name="Li Y."/>
            <person name="Li H."/>
            <person name="Li K."/>
            <person name="Li Q."/>
            <person name="Liu X."/>
            <person name="Ma X."/>
            <person name="Naidoo K."/>
            <person name="Pethybridge S.J."/>
            <person name="Sun J."/>
            <person name="Steenkamp E.T."/>
            <person name="van der Nest M.A."/>
            <person name="van Wyk S."/>
            <person name="Wingfield M.J."/>
            <person name="Xiong C."/>
            <person name="Yue Q."/>
            <person name="Zhang X."/>
        </authorList>
    </citation>
    <scope>NUCLEOTIDE SEQUENCE [LARGE SCALE GENOMIC DNA]</scope>
    <source>
        <strain evidence="4 5">BP 5553</strain>
    </source>
</reference>
<feature type="compositionally biased region" description="Low complexity" evidence="2">
    <location>
        <begin position="78"/>
        <end position="87"/>
    </location>
</feature>
<dbReference type="InterPro" id="IPR006994">
    <property type="entry name" value="TCF25/Rqc1"/>
</dbReference>
<dbReference type="InterPro" id="IPR006121">
    <property type="entry name" value="HMA_dom"/>
</dbReference>
<feature type="region of interest" description="Disordered" evidence="2">
    <location>
        <begin position="1"/>
        <end position="116"/>
    </location>
</feature>
<dbReference type="STRING" id="2656787.A0A370TR51"/>
<dbReference type="Pfam" id="PF00403">
    <property type="entry name" value="HMA"/>
    <property type="match status" value="1"/>
</dbReference>
<dbReference type="EMBL" id="NPIC01000003">
    <property type="protein sequence ID" value="RDL37997.1"/>
    <property type="molecule type" value="Genomic_DNA"/>
</dbReference>
<dbReference type="GO" id="GO:1990116">
    <property type="term" value="P:ribosome-associated ubiquitin-dependent protein catabolic process"/>
    <property type="evidence" value="ECO:0007669"/>
    <property type="project" value="TreeGrafter"/>
</dbReference>
<dbReference type="GO" id="GO:1990112">
    <property type="term" value="C:RQC complex"/>
    <property type="evidence" value="ECO:0007669"/>
    <property type="project" value="TreeGrafter"/>
</dbReference>
<keyword evidence="1" id="KW-0479">Metal-binding</keyword>
<dbReference type="FunFam" id="3.30.70.100:FF:000008">
    <property type="entry name" value="Copper transport protein ATOX1"/>
    <property type="match status" value="1"/>
</dbReference>
<evidence type="ECO:0000259" key="3">
    <source>
        <dbReference type="PROSITE" id="PS50846"/>
    </source>
</evidence>
<dbReference type="Proteomes" id="UP000254866">
    <property type="component" value="Unassembled WGS sequence"/>
</dbReference>
<evidence type="ECO:0000313" key="5">
    <source>
        <dbReference type="Proteomes" id="UP000254866"/>
    </source>
</evidence>
<dbReference type="OrthoDB" id="205993at2759"/>
<dbReference type="Gene3D" id="3.30.70.100">
    <property type="match status" value="1"/>
</dbReference>
<sequence length="857" mass="95621">MSSRQLRKLQQQRELEQAKLQPQAEAEAEESEEEAVRPTRSKPSLFANLAALQDEDEDEEDEEAVAKDEVDGEQNLNSPESKPASLSKKAKKSKKKKKKAKSKPSEQPVEPDDGADDIDAALRELDLKKPSGTAESAAVKADPEYERICALLGVSTQHLKVANEMRNLFGRTAADNHDDAGGPVGRGGRRRQRGQDRRVDLETALKGHHAPGKGLPELTLRRNALIQGKDDWPKGTTGGLTMVMVDDQREKDGTVEFRYDHNQSYQALQQAFNGYVQMGDPENLIGLLVRNPYHISLLIQVSKVAKDQSDHSLSSDLLERALFTFGRAATSLFNTQLSAGKARLDFLRPENRELWLAGYQYLKSLVMKGTYRTALEWAKLLLSLDPEEDPYCMRLMIHHLALRAHEFNWLLDLFESALPKIWNLSDDDHGTAMSHFTPSLAFAALQLREAAQCRQLLAESMQKVPWLFCRLFKDLDLAAPPSIWGVEPRTDAECLLTEIYVLQTKDLWNTPEATSLLMEVAHTISKPDVDSIPAVRNSEMTLDVVRFVYLDNTPALMSLAPSDLLHRENNSDADPLPPDHNIFTYESQRRVLERHDDVQGLGGDMFDPIAALARLLPGLRPRDGEQGEDDDSEDDNEMLRREFEEAVTANEEETGHDRGAPIPVSLARRLLDMIWPAPQHTDSDDDGHGTDDDDDDDDDDDIPDLGLRLHSPPLQIPTRPPPPTYNHKQPHHPCALAKHHPSSRDFIPPRRTNTTSPKNKAIPGKKQVKMAEVAEHKYKFDIAMSCGGCSGAVNRVLGKLEGVKSYDVSLDTQSATIVTEPSLSYEKVLQTIQKTGKKVTGGEADGEKKGVELVKDE</sequence>
<dbReference type="AlphaFoldDB" id="A0A370TR51"/>
<feature type="compositionally biased region" description="Acidic residues" evidence="2">
    <location>
        <begin position="691"/>
        <end position="703"/>
    </location>
</feature>
<keyword evidence="5" id="KW-1185">Reference proteome</keyword>
<feature type="compositionally biased region" description="Basic residues" evidence="2">
    <location>
        <begin position="88"/>
        <end position="102"/>
    </location>
</feature>
<feature type="compositionally biased region" description="Basic and acidic residues" evidence="2">
    <location>
        <begin position="845"/>
        <end position="857"/>
    </location>
</feature>
<dbReference type="PROSITE" id="PS50846">
    <property type="entry name" value="HMA_2"/>
    <property type="match status" value="1"/>
</dbReference>
<dbReference type="RefSeq" id="XP_031870653.1">
    <property type="nucleotide sequence ID" value="XM_032014053.1"/>
</dbReference>
<feature type="domain" description="HMA" evidence="3">
    <location>
        <begin position="775"/>
        <end position="840"/>
    </location>
</feature>
<feature type="region of interest" description="Disordered" evidence="2">
    <location>
        <begin position="837"/>
        <end position="857"/>
    </location>
</feature>
<dbReference type="GO" id="GO:0016531">
    <property type="term" value="F:copper chaperone activity"/>
    <property type="evidence" value="ECO:0007669"/>
    <property type="project" value="UniProtKB-ARBA"/>
</dbReference>
<dbReference type="CDD" id="cd00371">
    <property type="entry name" value="HMA"/>
    <property type="match status" value="1"/>
</dbReference>
<dbReference type="PANTHER" id="PTHR22684:SF0">
    <property type="entry name" value="RIBOSOME QUALITY CONTROL COMPLEX SUBUNIT TCF25"/>
    <property type="match status" value="1"/>
</dbReference>
<dbReference type="GO" id="GO:0072344">
    <property type="term" value="P:rescue of stalled ribosome"/>
    <property type="evidence" value="ECO:0007669"/>
    <property type="project" value="TreeGrafter"/>
</dbReference>
<evidence type="ECO:0000313" key="4">
    <source>
        <dbReference type="EMBL" id="RDL37997.1"/>
    </source>
</evidence>
<feature type="region of interest" description="Disordered" evidence="2">
    <location>
        <begin position="677"/>
        <end position="761"/>
    </location>
</feature>
<organism evidence="4 5">
    <name type="scientific">Venustampulla echinocandica</name>
    <dbReference type="NCBI Taxonomy" id="2656787"/>
    <lineage>
        <taxon>Eukaryota</taxon>
        <taxon>Fungi</taxon>
        <taxon>Dikarya</taxon>
        <taxon>Ascomycota</taxon>
        <taxon>Pezizomycotina</taxon>
        <taxon>Leotiomycetes</taxon>
        <taxon>Helotiales</taxon>
        <taxon>Pleuroascaceae</taxon>
        <taxon>Venustampulla</taxon>
    </lineage>
</organism>
<dbReference type="Pfam" id="PF04910">
    <property type="entry name" value="Tcf25"/>
    <property type="match status" value="1"/>
</dbReference>
<proteinExistence type="predicted"/>
<gene>
    <name evidence="4" type="ORF">BP5553_05430</name>
</gene>
<accession>A0A370TR51</accession>
<evidence type="ECO:0000256" key="2">
    <source>
        <dbReference type="SAM" id="MobiDB-lite"/>
    </source>
</evidence>
<dbReference type="SUPFAM" id="SSF55008">
    <property type="entry name" value="HMA, heavy metal-associated domain"/>
    <property type="match status" value="1"/>
</dbReference>
<feature type="compositionally biased region" description="Acidic residues" evidence="2">
    <location>
        <begin position="53"/>
        <end position="63"/>
    </location>
</feature>
<dbReference type="GO" id="GO:0046872">
    <property type="term" value="F:metal ion binding"/>
    <property type="evidence" value="ECO:0007669"/>
    <property type="project" value="UniProtKB-KW"/>
</dbReference>